<dbReference type="RefSeq" id="XP_067763129.1">
    <property type="nucleotide sequence ID" value="XM_067910373.1"/>
</dbReference>
<feature type="transmembrane region" description="Helical" evidence="1">
    <location>
        <begin position="38"/>
        <end position="59"/>
    </location>
</feature>
<keyword evidence="1" id="KW-0472">Membrane</keyword>
<reference evidence="2 3" key="1">
    <citation type="journal article" date="2014" name="PLoS Genet.">
        <title>The Genome of Spironucleus salmonicida Highlights a Fish Pathogen Adapted to Fluctuating Environments.</title>
        <authorList>
            <person name="Xu F."/>
            <person name="Jerlstrom-Hultqvist J."/>
            <person name="Einarsson E."/>
            <person name="Astvaldsson A."/>
            <person name="Svard S.G."/>
            <person name="Andersson J.O."/>
        </authorList>
    </citation>
    <scope>NUCLEOTIDE SEQUENCE [LARGE SCALE GENOMIC DNA]</scope>
    <source>
        <strain evidence="2 3">ATCC 50377</strain>
    </source>
</reference>
<feature type="transmembrane region" description="Helical" evidence="1">
    <location>
        <begin position="80"/>
        <end position="101"/>
    </location>
</feature>
<evidence type="ECO:0000313" key="2">
    <source>
        <dbReference type="EMBL" id="KAH0572356.1"/>
    </source>
</evidence>
<dbReference type="GeneID" id="94300589"/>
<proteinExistence type="predicted"/>
<evidence type="ECO:0000256" key="1">
    <source>
        <dbReference type="SAM" id="Phobius"/>
    </source>
</evidence>
<protein>
    <submittedName>
        <fullName evidence="2">Transmembrane domain-containing protein</fullName>
    </submittedName>
</protein>
<comment type="caution">
    <text evidence="2">The sequence shown here is derived from an EMBL/GenBank/DDBJ whole genome shotgun (WGS) entry which is preliminary data.</text>
</comment>
<keyword evidence="3" id="KW-1185">Reference proteome</keyword>
<accession>A0A9P8LQJ2</accession>
<dbReference type="AlphaFoldDB" id="A0A9P8LQJ2"/>
<keyword evidence="1" id="KW-1133">Transmembrane helix</keyword>
<keyword evidence="1 2" id="KW-0812">Transmembrane</keyword>
<organism evidence="2 3">
    <name type="scientific">Spironucleus salmonicida</name>
    <dbReference type="NCBI Taxonomy" id="348837"/>
    <lineage>
        <taxon>Eukaryota</taxon>
        <taxon>Metamonada</taxon>
        <taxon>Diplomonadida</taxon>
        <taxon>Hexamitidae</taxon>
        <taxon>Hexamitinae</taxon>
        <taxon>Spironucleus</taxon>
    </lineage>
</organism>
<dbReference type="KEGG" id="ssao:94300589"/>
<feature type="transmembrane region" description="Helical" evidence="1">
    <location>
        <begin position="113"/>
        <end position="134"/>
    </location>
</feature>
<dbReference type="EMBL" id="AUWU02000006">
    <property type="protein sequence ID" value="KAH0572356.1"/>
    <property type="molecule type" value="Genomic_DNA"/>
</dbReference>
<dbReference type="Proteomes" id="UP000018208">
    <property type="component" value="Unassembled WGS sequence"/>
</dbReference>
<gene>
    <name evidence="2" type="ORF">SS50377_26566</name>
</gene>
<evidence type="ECO:0000313" key="3">
    <source>
        <dbReference type="Proteomes" id="UP000018208"/>
    </source>
</evidence>
<name>A0A9P8LQJ2_9EUKA</name>
<sequence>MSEIINEHYRDYYQQLPNKFQDILQYITTVQSAAYVKYFYIVIISISIVIPIIFAPIIMNFSYRIQLSTFQSISKFYEPIVILLCVSFQTVLLILELSSGSQVRLPQLENTSILLNVGLIMVILLAAAGTFTRTIRLSFIQLCMQMFKYTILFLMQNVAFFVKDAYLQQYFNQDDDYRSRTVLMQLAIARELARYAQSLFTLLLVAVNGNQMCQVARRAEASRGLGEEVPQHLVRPDNLRFVRFDYAAQPRFCLE</sequence>